<accession>A0A3P7LDR6</accession>
<organism evidence="2 3">
    <name type="scientific">Dibothriocephalus latus</name>
    <name type="common">Fish tapeworm</name>
    <name type="synonym">Diphyllobothrium latum</name>
    <dbReference type="NCBI Taxonomy" id="60516"/>
    <lineage>
        <taxon>Eukaryota</taxon>
        <taxon>Metazoa</taxon>
        <taxon>Spiralia</taxon>
        <taxon>Lophotrochozoa</taxon>
        <taxon>Platyhelminthes</taxon>
        <taxon>Cestoda</taxon>
        <taxon>Eucestoda</taxon>
        <taxon>Diphyllobothriidea</taxon>
        <taxon>Diphyllobothriidae</taxon>
        <taxon>Dibothriocephalus</taxon>
    </lineage>
</organism>
<dbReference type="EMBL" id="UYRU01045674">
    <property type="protein sequence ID" value="VDN08723.1"/>
    <property type="molecule type" value="Genomic_DNA"/>
</dbReference>
<name>A0A3P7LDR6_DIBLA</name>
<evidence type="ECO:0000313" key="2">
    <source>
        <dbReference type="EMBL" id="VDN08723.1"/>
    </source>
</evidence>
<keyword evidence="1" id="KW-0175">Coiled coil</keyword>
<dbReference type="Proteomes" id="UP000281553">
    <property type="component" value="Unassembled WGS sequence"/>
</dbReference>
<gene>
    <name evidence="2" type="ORF">DILT_LOCUS4554</name>
</gene>
<sequence length="195" mass="22302">MLENVKVIQEERDQALAKLSALLDDNGASKTSPVLNQNVEDATYNATPEKPNHKPASTESWRMRNLSRALRARTAELRREQATSGELRERLRFQEERHKRAMWKLRRLEERSRKLVSQHSCRQDNSQLLVHNEAAHLQCKNLAKELRALATSKEKSAQLAGRLAKTYESLVVKSRASHRQAQRKDAVISVSSDTI</sequence>
<feature type="coiled-coil region" evidence="1">
    <location>
        <begin position="77"/>
        <end position="111"/>
    </location>
</feature>
<protein>
    <submittedName>
        <fullName evidence="2">Uncharacterized protein</fullName>
    </submittedName>
</protein>
<evidence type="ECO:0000313" key="3">
    <source>
        <dbReference type="Proteomes" id="UP000281553"/>
    </source>
</evidence>
<proteinExistence type="predicted"/>
<dbReference type="AlphaFoldDB" id="A0A3P7LDR6"/>
<keyword evidence="3" id="KW-1185">Reference proteome</keyword>
<evidence type="ECO:0000256" key="1">
    <source>
        <dbReference type="SAM" id="Coils"/>
    </source>
</evidence>
<reference evidence="2 3" key="1">
    <citation type="submission" date="2018-11" db="EMBL/GenBank/DDBJ databases">
        <authorList>
            <consortium name="Pathogen Informatics"/>
        </authorList>
    </citation>
    <scope>NUCLEOTIDE SEQUENCE [LARGE SCALE GENOMIC DNA]</scope>
</reference>